<evidence type="ECO:0000313" key="7">
    <source>
        <dbReference type="Proteomes" id="UP001265259"/>
    </source>
</evidence>
<dbReference type="PANTHER" id="PTHR43537">
    <property type="entry name" value="TRANSCRIPTIONAL REGULATOR, GNTR FAMILY"/>
    <property type="match status" value="1"/>
</dbReference>
<dbReference type="SMART" id="SM00345">
    <property type="entry name" value="HTH_GNTR"/>
    <property type="match status" value="1"/>
</dbReference>
<protein>
    <submittedName>
        <fullName evidence="6">GntR family transcriptional regulator</fullName>
    </submittedName>
</protein>
<dbReference type="SUPFAM" id="SSF46785">
    <property type="entry name" value="Winged helix' DNA-binding domain"/>
    <property type="match status" value="1"/>
</dbReference>
<dbReference type="SUPFAM" id="SSF48008">
    <property type="entry name" value="GntR ligand-binding domain-like"/>
    <property type="match status" value="1"/>
</dbReference>
<dbReference type="RefSeq" id="WP_311689122.1">
    <property type="nucleotide sequence ID" value="NZ_JAVRHL010000001.1"/>
</dbReference>
<keyword evidence="2" id="KW-0238">DNA-binding</keyword>
<evidence type="ECO:0000259" key="5">
    <source>
        <dbReference type="PROSITE" id="PS50949"/>
    </source>
</evidence>
<sequence>MKESSNLAVEPRSRIGRLQGQDAYEQLLDEIRRGDLKPGARLTETEIASRLSISRTPVREAIRRLEADGLVAHEPRSGATVRTLDYAEVMELYEMRTVLEGTAARLAARAATDVELAELEAINEEMREARGDAQRLFALNQDFHRALILAARNRFLVRSANSVHSALMILGRSTLEVPERASAAVTEHAAVIRAIRAGQGAAAEETMRAHMESAQQTRLRLLRTSGSPVPAPEGDSE</sequence>
<dbReference type="PRINTS" id="PR00033">
    <property type="entry name" value="HTHASNC"/>
</dbReference>
<name>A0ABU3DCJ9_9RHOB</name>
<keyword evidence="1" id="KW-0805">Transcription regulation</keyword>
<dbReference type="Gene3D" id="1.10.10.10">
    <property type="entry name" value="Winged helix-like DNA-binding domain superfamily/Winged helix DNA-binding domain"/>
    <property type="match status" value="1"/>
</dbReference>
<dbReference type="PANTHER" id="PTHR43537:SF49">
    <property type="entry name" value="TRANSCRIPTIONAL REGULATORY PROTEIN"/>
    <property type="match status" value="1"/>
</dbReference>
<evidence type="ECO:0000256" key="4">
    <source>
        <dbReference type="SAM" id="Coils"/>
    </source>
</evidence>
<dbReference type="InterPro" id="IPR000485">
    <property type="entry name" value="AsnC-type_HTH_dom"/>
</dbReference>
<keyword evidence="4" id="KW-0175">Coiled coil</keyword>
<evidence type="ECO:0000313" key="6">
    <source>
        <dbReference type="EMBL" id="MDT0681440.1"/>
    </source>
</evidence>
<dbReference type="EMBL" id="JAVRHL010000001">
    <property type="protein sequence ID" value="MDT0681440.1"/>
    <property type="molecule type" value="Genomic_DNA"/>
</dbReference>
<dbReference type="InterPro" id="IPR000524">
    <property type="entry name" value="Tscrpt_reg_HTH_GntR"/>
</dbReference>
<dbReference type="Proteomes" id="UP001265259">
    <property type="component" value="Unassembled WGS sequence"/>
</dbReference>
<reference evidence="6 7" key="1">
    <citation type="submission" date="2023-09" db="EMBL/GenBank/DDBJ databases">
        <authorList>
            <person name="Rey-Velasco X."/>
        </authorList>
    </citation>
    <scope>NUCLEOTIDE SEQUENCE [LARGE SCALE GENOMIC DNA]</scope>
    <source>
        <strain evidence="6 7">F158</strain>
    </source>
</reference>
<dbReference type="PRINTS" id="PR00035">
    <property type="entry name" value="HTHGNTR"/>
</dbReference>
<feature type="domain" description="HTH gntR-type" evidence="5">
    <location>
        <begin position="17"/>
        <end position="84"/>
    </location>
</feature>
<dbReference type="Pfam" id="PF00392">
    <property type="entry name" value="GntR"/>
    <property type="match status" value="1"/>
</dbReference>
<feature type="coiled-coil region" evidence="4">
    <location>
        <begin position="109"/>
        <end position="139"/>
    </location>
</feature>
<dbReference type="SMART" id="SM00895">
    <property type="entry name" value="FCD"/>
    <property type="match status" value="1"/>
</dbReference>
<keyword evidence="3" id="KW-0804">Transcription</keyword>
<evidence type="ECO:0000256" key="1">
    <source>
        <dbReference type="ARBA" id="ARBA00023015"/>
    </source>
</evidence>
<dbReference type="PROSITE" id="PS50949">
    <property type="entry name" value="HTH_GNTR"/>
    <property type="match status" value="1"/>
</dbReference>
<keyword evidence="7" id="KW-1185">Reference proteome</keyword>
<dbReference type="InterPro" id="IPR011711">
    <property type="entry name" value="GntR_C"/>
</dbReference>
<dbReference type="Pfam" id="PF07729">
    <property type="entry name" value="FCD"/>
    <property type="match status" value="1"/>
</dbReference>
<dbReference type="Gene3D" id="1.20.120.530">
    <property type="entry name" value="GntR ligand-binding domain-like"/>
    <property type="match status" value="1"/>
</dbReference>
<accession>A0ABU3DCJ9</accession>
<organism evidence="6 7">
    <name type="scientific">Tropicimonas omnivorans</name>
    <dbReference type="NCBI Taxonomy" id="3075590"/>
    <lineage>
        <taxon>Bacteria</taxon>
        <taxon>Pseudomonadati</taxon>
        <taxon>Pseudomonadota</taxon>
        <taxon>Alphaproteobacteria</taxon>
        <taxon>Rhodobacterales</taxon>
        <taxon>Roseobacteraceae</taxon>
        <taxon>Tropicimonas</taxon>
    </lineage>
</organism>
<dbReference type="InterPro" id="IPR008920">
    <property type="entry name" value="TF_FadR/GntR_C"/>
</dbReference>
<dbReference type="InterPro" id="IPR036390">
    <property type="entry name" value="WH_DNA-bd_sf"/>
</dbReference>
<gene>
    <name evidence="6" type="ORF">RM543_01990</name>
</gene>
<evidence type="ECO:0000256" key="2">
    <source>
        <dbReference type="ARBA" id="ARBA00023125"/>
    </source>
</evidence>
<evidence type="ECO:0000256" key="3">
    <source>
        <dbReference type="ARBA" id="ARBA00023163"/>
    </source>
</evidence>
<comment type="caution">
    <text evidence="6">The sequence shown here is derived from an EMBL/GenBank/DDBJ whole genome shotgun (WGS) entry which is preliminary data.</text>
</comment>
<dbReference type="InterPro" id="IPR036388">
    <property type="entry name" value="WH-like_DNA-bd_sf"/>
</dbReference>
<proteinExistence type="predicted"/>
<dbReference type="CDD" id="cd07377">
    <property type="entry name" value="WHTH_GntR"/>
    <property type="match status" value="1"/>
</dbReference>